<evidence type="ECO:0000256" key="1">
    <source>
        <dbReference type="ARBA" id="ARBA00004123"/>
    </source>
</evidence>
<protein>
    <submittedName>
        <fullName evidence="7">Rec8 like protein</fullName>
    </submittedName>
</protein>
<evidence type="ECO:0000313" key="7">
    <source>
        <dbReference type="EMBL" id="RIA88445.1"/>
    </source>
</evidence>
<keyword evidence="3" id="KW-0539">Nucleus</keyword>
<evidence type="ECO:0000259" key="5">
    <source>
        <dbReference type="Pfam" id="PF04824"/>
    </source>
</evidence>
<dbReference type="AlphaFoldDB" id="A0A397SWQ8"/>
<name>A0A397SWQ8_9GLOM</name>
<gene>
    <name evidence="7" type="ORF">C1645_774946</name>
</gene>
<reference evidence="7 8" key="1">
    <citation type="submission" date="2018-06" db="EMBL/GenBank/DDBJ databases">
        <title>Comparative genomics reveals the genomic features of Rhizophagus irregularis, R. cerebriforme, R. diaphanum and Gigaspora rosea, and their symbiotic lifestyle signature.</title>
        <authorList>
            <person name="Morin E."/>
            <person name="San Clemente H."/>
            <person name="Chen E.C.H."/>
            <person name="De La Providencia I."/>
            <person name="Hainaut M."/>
            <person name="Kuo A."/>
            <person name="Kohler A."/>
            <person name="Murat C."/>
            <person name="Tang N."/>
            <person name="Roy S."/>
            <person name="Loubradou J."/>
            <person name="Henrissat B."/>
            <person name="Grigoriev I.V."/>
            <person name="Corradi N."/>
            <person name="Roux C."/>
            <person name="Martin F.M."/>
        </authorList>
    </citation>
    <scope>NUCLEOTIDE SEQUENCE [LARGE SCALE GENOMIC DNA]</scope>
    <source>
        <strain evidence="7 8">DAOM 227022</strain>
    </source>
</reference>
<dbReference type="OrthoDB" id="10071381at2759"/>
<dbReference type="GO" id="GO:1990414">
    <property type="term" value="P:replication-born double-strand break repair via sister chromatid exchange"/>
    <property type="evidence" value="ECO:0007669"/>
    <property type="project" value="TreeGrafter"/>
</dbReference>
<accession>A0A397SWQ8</accession>
<dbReference type="GO" id="GO:0005634">
    <property type="term" value="C:nucleus"/>
    <property type="evidence" value="ECO:0007669"/>
    <property type="project" value="UniProtKB-SubCell"/>
</dbReference>
<keyword evidence="8" id="KW-1185">Reference proteome</keyword>
<dbReference type="InterPro" id="IPR039781">
    <property type="entry name" value="Rad21/Rec8-like"/>
</dbReference>
<feature type="region of interest" description="Disordered" evidence="4">
    <location>
        <begin position="526"/>
        <end position="546"/>
    </location>
</feature>
<dbReference type="GO" id="GO:0008278">
    <property type="term" value="C:cohesin complex"/>
    <property type="evidence" value="ECO:0007669"/>
    <property type="project" value="InterPro"/>
</dbReference>
<dbReference type="Gene3D" id="1.10.10.580">
    <property type="entry name" value="Structural maintenance of chromosome 1. Chain E"/>
    <property type="match status" value="1"/>
</dbReference>
<organism evidence="7 8">
    <name type="scientific">Glomus cerebriforme</name>
    <dbReference type="NCBI Taxonomy" id="658196"/>
    <lineage>
        <taxon>Eukaryota</taxon>
        <taxon>Fungi</taxon>
        <taxon>Fungi incertae sedis</taxon>
        <taxon>Mucoromycota</taxon>
        <taxon>Glomeromycotina</taxon>
        <taxon>Glomeromycetes</taxon>
        <taxon>Glomerales</taxon>
        <taxon>Glomeraceae</taxon>
        <taxon>Glomus</taxon>
    </lineage>
</organism>
<evidence type="ECO:0000256" key="4">
    <source>
        <dbReference type="SAM" id="MobiDB-lite"/>
    </source>
</evidence>
<comment type="subcellular location">
    <subcellularLocation>
        <location evidence="1">Nucleus</location>
    </subcellularLocation>
</comment>
<feature type="compositionally biased region" description="Basic and acidic residues" evidence="4">
    <location>
        <begin position="526"/>
        <end position="536"/>
    </location>
</feature>
<evidence type="ECO:0000256" key="2">
    <source>
        <dbReference type="ARBA" id="ARBA00009870"/>
    </source>
</evidence>
<dbReference type="InterPro" id="IPR006910">
    <property type="entry name" value="Rad21_Rec8_N"/>
</dbReference>
<dbReference type="CDD" id="cd21788">
    <property type="entry name" value="Rad21_Rec8_M_SpRad21p-like"/>
    <property type="match status" value="1"/>
</dbReference>
<dbReference type="EMBL" id="QKYT01000263">
    <property type="protein sequence ID" value="RIA88445.1"/>
    <property type="molecule type" value="Genomic_DNA"/>
</dbReference>
<dbReference type="InterPro" id="IPR006909">
    <property type="entry name" value="Rad21/Rec8_C_eu"/>
</dbReference>
<evidence type="ECO:0000256" key="3">
    <source>
        <dbReference type="ARBA" id="ARBA00023242"/>
    </source>
</evidence>
<dbReference type="InterPro" id="IPR023093">
    <property type="entry name" value="ScpA-like_C"/>
</dbReference>
<feature type="domain" description="Rad21/Rec8-like protein C-terminal eukaryotic" evidence="5">
    <location>
        <begin position="633"/>
        <end position="680"/>
    </location>
</feature>
<dbReference type="STRING" id="658196.A0A397SWQ8"/>
<comment type="similarity">
    <text evidence="2">Belongs to the rad21 family.</text>
</comment>
<sequence>MFYSEAILSKKGPLAKVWLAAHWERKLSKTQFLQTNIQTSVGAILGGDQPPMALRLSGQLLLGVVRIYSRKAKYLLEDCNEALLKIKLAFRPGEVDIPEDQRIANFESITLPDNITEFDILLPDPGLHLKQWTDVNPVASSSNISRPQDITIRDNFDLSLDLNIGDDLLGDADDDRDFDLNLDDDTDQKATGKDEIGFHNHEDETSSEIEIVRDAQTDIPLTAEDVIGKSMEDDPLMMMDDGPELQLDLDLNDNINLEENNDVLNLDTDLTKGFDTNEDTNILSNLDTTETTLKDDTRNITEEMDIDMPLNFDLDDNNINNPEGPIFSPMSQRSTERLDDQLQEPQGPQGPQEPQESQESQENQTQEPQEPQVQQEEVRQHVPVRRKRRLIVDEITELPNRHIKSQIDDTSDICIEPSYLPVSRKLLRLAEIRQMGAWYFLDLTAPHNILPELRYLFARKRPRVSSPPKVQEENNVVQPGPSGTIELDIDAFDNNNDDYFMRTELPTSPEFNQDTQDLDILEQTQKDKEKEKEPMQDKAITSAPPSEHDLFDQMDNFGNEYVPPLSPMEEGDLPNIPGVTIFDQDEPQDQQNAGNAFSKNTIKAMRLLKDKCREETSEQVAESSTNPRQTVVSYEGVVETAKRQDAVKLFFELLVLNTKDVIHVQQKQPYGDIEILCKNKLFDLLEDVPA</sequence>
<comment type="caution">
    <text evidence="7">The sequence shown here is derived from an EMBL/GenBank/DDBJ whole genome shotgun (WGS) entry which is preliminary data.</text>
</comment>
<dbReference type="Pfam" id="PF04824">
    <property type="entry name" value="Rad21_Rec8"/>
    <property type="match status" value="1"/>
</dbReference>
<feature type="region of interest" description="Disordered" evidence="4">
    <location>
        <begin position="311"/>
        <end position="381"/>
    </location>
</feature>
<proteinExistence type="inferred from homology"/>
<feature type="domain" description="Rad21/Rec8-like protein N-terminal" evidence="6">
    <location>
        <begin position="1"/>
        <end position="102"/>
    </location>
</feature>
<dbReference type="PANTHER" id="PTHR12585:SF69">
    <property type="entry name" value="FI11703P"/>
    <property type="match status" value="1"/>
</dbReference>
<dbReference type="Proteomes" id="UP000265703">
    <property type="component" value="Unassembled WGS sequence"/>
</dbReference>
<evidence type="ECO:0000259" key="6">
    <source>
        <dbReference type="Pfam" id="PF04825"/>
    </source>
</evidence>
<dbReference type="Pfam" id="PF04825">
    <property type="entry name" value="Rad21_Rec8_N"/>
    <property type="match status" value="1"/>
</dbReference>
<dbReference type="SUPFAM" id="SSF46785">
    <property type="entry name" value="Winged helix' DNA-binding domain"/>
    <property type="match status" value="1"/>
</dbReference>
<dbReference type="PANTHER" id="PTHR12585">
    <property type="entry name" value="SCC1 / RAD21 FAMILY MEMBER"/>
    <property type="match status" value="1"/>
</dbReference>
<dbReference type="GO" id="GO:0007062">
    <property type="term" value="P:sister chromatid cohesion"/>
    <property type="evidence" value="ECO:0007669"/>
    <property type="project" value="InterPro"/>
</dbReference>
<evidence type="ECO:0000313" key="8">
    <source>
        <dbReference type="Proteomes" id="UP000265703"/>
    </source>
</evidence>
<feature type="compositionally biased region" description="Low complexity" evidence="4">
    <location>
        <begin position="343"/>
        <end position="375"/>
    </location>
</feature>
<dbReference type="GO" id="GO:0003682">
    <property type="term" value="F:chromatin binding"/>
    <property type="evidence" value="ECO:0007669"/>
    <property type="project" value="TreeGrafter"/>
</dbReference>
<dbReference type="InterPro" id="IPR036390">
    <property type="entry name" value="WH_DNA-bd_sf"/>
</dbReference>